<proteinExistence type="predicted"/>
<protein>
    <recommendedName>
        <fullName evidence="3">BAH domain-containing protein</fullName>
    </recommendedName>
</protein>
<organism evidence="1 2">
    <name type="scientific">Lojkania enalia</name>
    <dbReference type="NCBI Taxonomy" id="147567"/>
    <lineage>
        <taxon>Eukaryota</taxon>
        <taxon>Fungi</taxon>
        <taxon>Dikarya</taxon>
        <taxon>Ascomycota</taxon>
        <taxon>Pezizomycotina</taxon>
        <taxon>Dothideomycetes</taxon>
        <taxon>Pleosporomycetidae</taxon>
        <taxon>Pleosporales</taxon>
        <taxon>Pleosporales incertae sedis</taxon>
        <taxon>Lojkania</taxon>
    </lineage>
</organism>
<comment type="caution">
    <text evidence="1">The sequence shown here is derived from an EMBL/GenBank/DDBJ whole genome shotgun (WGS) entry which is preliminary data.</text>
</comment>
<name>A0A9P4K447_9PLEO</name>
<evidence type="ECO:0008006" key="3">
    <source>
        <dbReference type="Google" id="ProtNLM"/>
    </source>
</evidence>
<dbReference type="AlphaFoldDB" id="A0A9P4K447"/>
<gene>
    <name evidence="1" type="ORF">CC78DRAFT_620205</name>
</gene>
<dbReference type="Proteomes" id="UP000800093">
    <property type="component" value="Unassembled WGS sequence"/>
</dbReference>
<reference evidence="2" key="1">
    <citation type="journal article" date="2020" name="Stud. Mycol.">
        <title>101 Dothideomycetes genomes: A test case for predicting lifestyles and emergence of pathogens.</title>
        <authorList>
            <person name="Haridas S."/>
            <person name="Albert R."/>
            <person name="Binder M."/>
            <person name="Bloem J."/>
            <person name="LaButti K."/>
            <person name="Salamov A."/>
            <person name="Andreopoulos B."/>
            <person name="Baker S."/>
            <person name="Barry K."/>
            <person name="Bills G."/>
            <person name="Bluhm B."/>
            <person name="Cannon C."/>
            <person name="Castanera R."/>
            <person name="Culley D."/>
            <person name="Daum C."/>
            <person name="Ezra D."/>
            <person name="Gonzalez J."/>
            <person name="Henrissat B."/>
            <person name="Kuo A."/>
            <person name="Liang C."/>
            <person name="Lipzen A."/>
            <person name="Lutzoni F."/>
            <person name="Magnuson J."/>
            <person name="Mondo S."/>
            <person name="Nolan M."/>
            <person name="Ohm R."/>
            <person name="Pangilinan J."/>
            <person name="Park H.-J."/>
            <person name="Ramirez L."/>
            <person name="Alfaro M."/>
            <person name="Sun H."/>
            <person name="Tritt A."/>
            <person name="Yoshinaga Y."/>
            <person name="Zwiers L.-H."/>
            <person name="Turgeon B."/>
            <person name="Goodwin S."/>
            <person name="Spatafora J."/>
            <person name="Crous P."/>
            <person name="Grigoriev I."/>
        </authorList>
    </citation>
    <scope>NUCLEOTIDE SEQUENCE [LARGE SCALE GENOMIC DNA]</scope>
    <source>
        <strain evidence="2">CBS 304.66</strain>
    </source>
</reference>
<keyword evidence="2" id="KW-1185">Reference proteome</keyword>
<dbReference type="EMBL" id="ML986680">
    <property type="protein sequence ID" value="KAF2260493.1"/>
    <property type="molecule type" value="Genomic_DNA"/>
</dbReference>
<sequence>MSGQMSAPDETGYVAKTSYPGGLTYGCVVKASSSSMEKWEALESYPYVISTTPNGNVVYYTGAFVHIHLDTEPNAPALILEIKKKNSQDIKTYFKIAWLFKETDMDPGCRSVLAGKSQSHIISAHCQVVFTDCLEGPPLLRDQCEQNFVLNQVYDIGVRIPRVRPIATSGSGCVIRKALEESGNIATQKLKSN</sequence>
<accession>A0A9P4K447</accession>
<evidence type="ECO:0000313" key="2">
    <source>
        <dbReference type="Proteomes" id="UP000800093"/>
    </source>
</evidence>
<evidence type="ECO:0000313" key="1">
    <source>
        <dbReference type="EMBL" id="KAF2260493.1"/>
    </source>
</evidence>